<sequence length="186" mass="20574">MSKKTLLIIAAVAVMLVGATSAYGYYEHWNGWFNSGYLKYLGATFDYTTGSGVLEDRTFGDVDSFFVNAVDVSTFTCESGEFAGYYIMLYPDASGWKYTGQRGHKEAHNGGWTAQAFLHIPSTPPQTVEFTAEGTWDTGTSHDGYYFNYYPATPTYSAKWYFVGSTLPGLQEGKGGCEGDRVLYED</sequence>
<accession>A0A532UUN9</accession>
<name>A0A532UUN9_UNCT6</name>
<protein>
    <submittedName>
        <fullName evidence="1">Uncharacterized protein</fullName>
    </submittedName>
</protein>
<comment type="caution">
    <text evidence="1">The sequence shown here is derived from an EMBL/GenBank/DDBJ whole genome shotgun (WGS) entry which is preliminary data.</text>
</comment>
<organism evidence="1 2">
    <name type="scientific">candidate division TA06 bacterium B3_TA06</name>
    <dbReference type="NCBI Taxonomy" id="2012487"/>
    <lineage>
        <taxon>Bacteria</taxon>
        <taxon>Bacteria division TA06</taxon>
    </lineage>
</organism>
<proteinExistence type="predicted"/>
<evidence type="ECO:0000313" key="2">
    <source>
        <dbReference type="Proteomes" id="UP000317778"/>
    </source>
</evidence>
<dbReference type="AlphaFoldDB" id="A0A532UUN9"/>
<dbReference type="EMBL" id="NJBO01000026">
    <property type="protein sequence ID" value="TKJ38487.1"/>
    <property type="molecule type" value="Genomic_DNA"/>
</dbReference>
<gene>
    <name evidence="1" type="ORF">CEE36_10615</name>
</gene>
<evidence type="ECO:0000313" key="1">
    <source>
        <dbReference type="EMBL" id="TKJ38487.1"/>
    </source>
</evidence>
<dbReference type="Proteomes" id="UP000317778">
    <property type="component" value="Unassembled WGS sequence"/>
</dbReference>
<reference evidence="1 2" key="1">
    <citation type="submission" date="2017-06" db="EMBL/GenBank/DDBJ databases">
        <title>Novel microbial phyla capable of carbon fixation and sulfur reduction in deep-sea sediments.</title>
        <authorList>
            <person name="Huang J."/>
            <person name="Baker B."/>
            <person name="Wang Y."/>
        </authorList>
    </citation>
    <scope>NUCLEOTIDE SEQUENCE [LARGE SCALE GENOMIC DNA]</scope>
    <source>
        <strain evidence="1">B3_TA06</strain>
    </source>
</reference>